<dbReference type="Pfam" id="PF13589">
    <property type="entry name" value="HATPase_c_3"/>
    <property type="match status" value="1"/>
</dbReference>
<evidence type="ECO:0000256" key="1">
    <source>
        <dbReference type="SAM" id="MobiDB-lite"/>
    </source>
</evidence>
<dbReference type="Gene3D" id="3.30.565.10">
    <property type="entry name" value="Histidine kinase-like ATPase, C-terminal domain"/>
    <property type="match status" value="1"/>
</dbReference>
<keyword evidence="3" id="KW-1185">Reference proteome</keyword>
<sequence>MTSEIIKAEPTKAFFISMLVRDISLIPAIIDLVDNSVDGARRLRPKTSKGSPTQAVKGNRFANLWINIRIDGNSFEISDNCGGIPWKIARDYAFRFGRPDGAPDTPNSIGQFGIGMKRSLFKFGKTFSIDSKSAEEYFKLDVDVKEWEKSPEWTFSNVTYRHEVTPPDAAGTIIKVNGLYDSVAENFSESRFHNELIEELARTHQATINDGLSITLNSIPVNVNIQTLISANELQPAHLIETLDESSDRPVHIEIFAGIDRSAPASAGWYIYCNGRLILGPDQTSITGWGEGNGKTLPRYHNQFARFRGYVFFESSDVEKLPWTTTKEGIDGDHRMYRAIRPKMIEVARPVIDFLNALDNEKDHPDREDLEKMVRKAERESTAPISSVPESPKFVSPSRTAKPKSTTKSIQYSRPAAQIEKAKAWLEVSSNREVGEGTFDYFYQAEFGDDDE</sequence>
<dbReference type="Proteomes" id="UP000179441">
    <property type="component" value="Unassembled WGS sequence"/>
</dbReference>
<accession>A0A1S1M2P7</accession>
<evidence type="ECO:0000313" key="2">
    <source>
        <dbReference type="EMBL" id="OHU77881.1"/>
    </source>
</evidence>
<organism evidence="2 3">
    <name type="scientific">Mycobacteroides chelonae</name>
    <name type="common">Mycobacterium chelonae</name>
    <dbReference type="NCBI Taxonomy" id="1774"/>
    <lineage>
        <taxon>Bacteria</taxon>
        <taxon>Bacillati</taxon>
        <taxon>Actinomycetota</taxon>
        <taxon>Actinomycetes</taxon>
        <taxon>Mycobacteriales</taxon>
        <taxon>Mycobacteriaceae</taxon>
        <taxon>Mycobacteroides</taxon>
    </lineage>
</organism>
<comment type="caution">
    <text evidence="2">The sequence shown here is derived from an EMBL/GenBank/DDBJ whole genome shotgun (WGS) entry which is preliminary data.</text>
</comment>
<feature type="region of interest" description="Disordered" evidence="1">
    <location>
        <begin position="375"/>
        <end position="413"/>
    </location>
</feature>
<protein>
    <recommendedName>
        <fullName evidence="4">ATP-binding protein</fullName>
    </recommendedName>
</protein>
<dbReference type="SUPFAM" id="SSF55874">
    <property type="entry name" value="ATPase domain of HSP90 chaperone/DNA topoisomerase II/histidine kinase"/>
    <property type="match status" value="1"/>
</dbReference>
<reference evidence="2 3" key="1">
    <citation type="submission" date="2016-10" db="EMBL/GenBank/DDBJ databases">
        <title>Evaluation of Human, Veterinary and Environmental Mycobacterium chelonae Isolates by Core Genome Phylogenomic Analysis, Targeted Gene Comparison, and Anti-microbial Susceptibility Patterns: A Tale of Mistaken Identities.</title>
        <authorList>
            <person name="Fogelson S.B."/>
            <person name="Camus A.C."/>
            <person name="Lorenz W."/>
            <person name="Vasireddy R."/>
            <person name="Vasireddy S."/>
            <person name="Smith T."/>
            <person name="Brown-Elliott B.A."/>
            <person name="Wallace R.J.Jr."/>
            <person name="Hasan N.A."/>
            <person name="Reischl U."/>
            <person name="Sanchez S."/>
        </authorList>
    </citation>
    <scope>NUCLEOTIDE SEQUENCE [LARGE SCALE GENOMIC DNA]</scope>
    <source>
        <strain evidence="2 3">15518</strain>
    </source>
</reference>
<feature type="compositionally biased region" description="Polar residues" evidence="1">
    <location>
        <begin position="397"/>
        <end position="412"/>
    </location>
</feature>
<evidence type="ECO:0008006" key="4">
    <source>
        <dbReference type="Google" id="ProtNLM"/>
    </source>
</evidence>
<name>A0A1S1M2P7_MYCCH</name>
<dbReference type="AlphaFoldDB" id="A0A1S1M2P7"/>
<dbReference type="EMBL" id="MLIS01000001">
    <property type="protein sequence ID" value="OHU77881.1"/>
    <property type="molecule type" value="Genomic_DNA"/>
</dbReference>
<evidence type="ECO:0000313" key="3">
    <source>
        <dbReference type="Proteomes" id="UP000179441"/>
    </source>
</evidence>
<gene>
    <name evidence="2" type="ORF">BKG84_05220</name>
</gene>
<dbReference type="InterPro" id="IPR036890">
    <property type="entry name" value="HATPase_C_sf"/>
</dbReference>
<proteinExistence type="predicted"/>
<dbReference type="RefSeq" id="WP_070951357.1">
    <property type="nucleotide sequence ID" value="NZ_CP050145.1"/>
</dbReference>